<dbReference type="NCBIfam" id="NF000907">
    <property type="entry name" value="PRK00087.1"/>
    <property type="match status" value="1"/>
</dbReference>
<dbReference type="FunFam" id="2.40.50.140:FF:000103">
    <property type="entry name" value="protein RRP5 homolog"/>
    <property type="match status" value="1"/>
</dbReference>
<keyword evidence="9" id="KW-0687">Ribonucleoprotein</keyword>
<name>A0A937K1Z8_9CLOT</name>
<dbReference type="Gene3D" id="2.40.50.140">
    <property type="entry name" value="Nucleic acid-binding proteins"/>
    <property type="match status" value="3"/>
</dbReference>
<dbReference type="NCBIfam" id="TIGR00216">
    <property type="entry name" value="ispH_lytB"/>
    <property type="match status" value="1"/>
</dbReference>
<gene>
    <name evidence="6" type="primary">ispH</name>
    <name evidence="9" type="ORF">JK634_03850</name>
</gene>
<feature type="domain" description="S1 motif" evidence="8">
    <location>
        <begin position="558"/>
        <end position="627"/>
    </location>
</feature>
<feature type="binding site" evidence="6">
    <location>
        <position position="219"/>
    </location>
    <ligand>
        <name>isopentenyl diphosphate</name>
        <dbReference type="ChEBI" id="CHEBI:128769"/>
    </ligand>
</feature>
<dbReference type="SUPFAM" id="SSF50249">
    <property type="entry name" value="Nucleic acid-binding proteins"/>
    <property type="match status" value="4"/>
</dbReference>
<dbReference type="EMBL" id="JAESWA010000017">
    <property type="protein sequence ID" value="MBL4930926.1"/>
    <property type="molecule type" value="Genomic_DNA"/>
</dbReference>
<keyword evidence="3 6" id="KW-0408">Iron</keyword>
<dbReference type="GO" id="GO:0051745">
    <property type="term" value="F:4-hydroxy-3-methylbut-2-enyl diphosphate reductase activity"/>
    <property type="evidence" value="ECO:0007669"/>
    <property type="project" value="UniProtKB-UniRule"/>
</dbReference>
<dbReference type="PRINTS" id="PR00681">
    <property type="entry name" value="RIBOSOMALS1"/>
</dbReference>
<feature type="binding site" evidence="6">
    <location>
        <position position="42"/>
    </location>
    <ligand>
        <name>dimethylallyl diphosphate</name>
        <dbReference type="ChEBI" id="CHEBI:57623"/>
    </ligand>
</feature>
<dbReference type="GO" id="GO:0016114">
    <property type="term" value="P:terpenoid biosynthetic process"/>
    <property type="evidence" value="ECO:0007669"/>
    <property type="project" value="UniProtKB-UniRule"/>
</dbReference>
<feature type="binding site" evidence="6">
    <location>
        <position position="13"/>
    </location>
    <ligand>
        <name>[4Fe-4S] cluster</name>
        <dbReference type="ChEBI" id="CHEBI:49883"/>
    </ligand>
</feature>
<feature type="binding site" evidence="6">
    <location>
        <position position="265"/>
    </location>
    <ligand>
        <name>dimethylallyl diphosphate</name>
        <dbReference type="ChEBI" id="CHEBI:57623"/>
    </ligand>
</feature>
<feature type="binding site" evidence="6">
    <location>
        <position position="77"/>
    </location>
    <ligand>
        <name>dimethylallyl diphosphate</name>
        <dbReference type="ChEBI" id="CHEBI:57623"/>
    </ligand>
</feature>
<dbReference type="NCBIfam" id="NF009024">
    <property type="entry name" value="PRK12360.1"/>
    <property type="match status" value="1"/>
</dbReference>
<dbReference type="GO" id="GO:0005840">
    <property type="term" value="C:ribosome"/>
    <property type="evidence" value="ECO:0007669"/>
    <property type="project" value="UniProtKB-KW"/>
</dbReference>
<keyword evidence="9" id="KW-0689">Ribosomal protein</keyword>
<keyword evidence="1 6" id="KW-0004">4Fe-4S</keyword>
<feature type="domain" description="S1 motif" evidence="8">
    <location>
        <begin position="473"/>
        <end position="541"/>
    </location>
</feature>
<dbReference type="CDD" id="cd05688">
    <property type="entry name" value="S1_RPS1_repeat_ec3"/>
    <property type="match status" value="1"/>
</dbReference>
<dbReference type="GO" id="GO:0046872">
    <property type="term" value="F:metal ion binding"/>
    <property type="evidence" value="ECO:0007669"/>
    <property type="project" value="UniProtKB-KW"/>
</dbReference>
<dbReference type="InterPro" id="IPR003029">
    <property type="entry name" value="S1_domain"/>
</dbReference>
<feature type="binding site" evidence="6">
    <location>
        <position position="77"/>
    </location>
    <ligand>
        <name>isopentenyl diphosphate</name>
        <dbReference type="ChEBI" id="CHEBI:128769"/>
    </ligand>
</feature>
<feature type="binding site" evidence="6">
    <location>
        <position position="42"/>
    </location>
    <ligand>
        <name>isopentenyl diphosphate</name>
        <dbReference type="ChEBI" id="CHEBI:128769"/>
    </ligand>
</feature>
<comment type="cofactor">
    <cofactor evidence="6">
        <name>[4Fe-4S] cluster</name>
        <dbReference type="ChEBI" id="CHEBI:49883"/>
    </cofactor>
    <text evidence="6">Binds 1 [4Fe-4S] cluster per subunit.</text>
</comment>
<comment type="function">
    <text evidence="5">Binds mRNA; thus facilitating recognition of the initiation point. It is needed to translate mRNA with a short Shine-Dalgarno (SD) purine-rich sequence.</text>
</comment>
<dbReference type="GO" id="GO:0003676">
    <property type="term" value="F:nucleic acid binding"/>
    <property type="evidence" value="ECO:0007669"/>
    <property type="project" value="InterPro"/>
</dbReference>
<dbReference type="SMART" id="SM00316">
    <property type="entry name" value="S1"/>
    <property type="match status" value="4"/>
</dbReference>
<comment type="similarity">
    <text evidence="6">Belongs to the IspH family.</text>
</comment>
<feature type="binding site" evidence="6">
    <location>
        <position position="127"/>
    </location>
    <ligand>
        <name>dimethylallyl diphosphate</name>
        <dbReference type="ChEBI" id="CHEBI:57623"/>
    </ligand>
</feature>
<feature type="domain" description="S1 motif" evidence="8">
    <location>
        <begin position="301"/>
        <end position="370"/>
    </location>
</feature>
<feature type="binding site" evidence="6">
    <location>
        <position position="221"/>
    </location>
    <ligand>
        <name>(2E)-4-hydroxy-3-methylbut-2-enyl diphosphate</name>
        <dbReference type="ChEBI" id="CHEBI:128753"/>
    </ligand>
</feature>
<evidence type="ECO:0000256" key="1">
    <source>
        <dbReference type="ARBA" id="ARBA00022485"/>
    </source>
</evidence>
<feature type="binding site" evidence="6">
    <location>
        <position position="77"/>
    </location>
    <ligand>
        <name>(2E)-4-hydroxy-3-methylbut-2-enyl diphosphate</name>
        <dbReference type="ChEBI" id="CHEBI:128753"/>
    </ligand>
</feature>
<comment type="pathway">
    <text evidence="6">Isoprenoid biosynthesis; isopentenyl diphosphate biosynthesis via DXP pathway; isopentenyl diphosphate from 1-deoxy-D-xylulose 5-phosphate: step 6/6.</text>
</comment>
<dbReference type="HAMAP" id="MF_00191">
    <property type="entry name" value="IspH"/>
    <property type="match status" value="1"/>
</dbReference>
<feature type="binding site" evidence="6">
    <location>
        <position position="265"/>
    </location>
    <ligand>
        <name>isopentenyl diphosphate</name>
        <dbReference type="ChEBI" id="CHEBI:128769"/>
    </ligand>
</feature>
<feature type="binding site" evidence="6">
    <location>
        <position position="127"/>
    </location>
    <ligand>
        <name>(2E)-4-hydroxy-3-methylbut-2-enyl diphosphate</name>
        <dbReference type="ChEBI" id="CHEBI:128753"/>
    </ligand>
</feature>
<dbReference type="PANTHER" id="PTHR30426:SF0">
    <property type="entry name" value="4-HYDROXY-3-METHYLBUT-2-ENYL DIPHOSPHATE REDUCTASE"/>
    <property type="match status" value="1"/>
</dbReference>
<feature type="binding site" evidence="6">
    <location>
        <position position="220"/>
    </location>
    <ligand>
        <name>dimethylallyl diphosphate</name>
        <dbReference type="ChEBI" id="CHEBI:57623"/>
    </ligand>
</feature>
<dbReference type="InterPro" id="IPR035104">
    <property type="entry name" value="Ribosomal_protein_S1-like"/>
</dbReference>
<evidence type="ECO:0000313" key="10">
    <source>
        <dbReference type="Proteomes" id="UP000623681"/>
    </source>
</evidence>
<dbReference type="Pfam" id="PF00575">
    <property type="entry name" value="S1"/>
    <property type="match status" value="3"/>
</dbReference>
<dbReference type="GO" id="GO:0050992">
    <property type="term" value="P:dimethylallyl diphosphate biosynthetic process"/>
    <property type="evidence" value="ECO:0007669"/>
    <property type="project" value="UniProtKB-UniRule"/>
</dbReference>
<dbReference type="GO" id="GO:0019288">
    <property type="term" value="P:isopentenyl diphosphate biosynthetic process, methylerythritol 4-phosphate pathway"/>
    <property type="evidence" value="ECO:0007669"/>
    <property type="project" value="UniProtKB-UniRule"/>
</dbReference>
<dbReference type="CDD" id="cd04465">
    <property type="entry name" value="S1_RPS1_repeat_ec2_hs2"/>
    <property type="match status" value="1"/>
</dbReference>
<comment type="function">
    <text evidence="6">Catalyzes the conversion of 1-hydroxy-2-methyl-2-(E)-butenyl 4-diphosphate (HMBPP) into a mixture of isopentenyl diphosphate (IPP) and dimethylallyl diphosphate (DMAPP). Acts in the terminal step of the DOXP/MEP pathway for isoprenoid precursor biosynthesis.</text>
</comment>
<reference evidence="9" key="1">
    <citation type="submission" date="2021-01" db="EMBL/GenBank/DDBJ databases">
        <title>Genome public.</title>
        <authorList>
            <person name="Liu C."/>
            <person name="Sun Q."/>
        </authorList>
    </citation>
    <scope>NUCLEOTIDE SEQUENCE</scope>
    <source>
        <strain evidence="9">YIM B02565</strain>
    </source>
</reference>
<feature type="coiled-coil region" evidence="7">
    <location>
        <begin position="367"/>
        <end position="394"/>
    </location>
</feature>
<dbReference type="NCBIfam" id="NF002187">
    <property type="entry name" value="PRK01045.1-1"/>
    <property type="match status" value="1"/>
</dbReference>
<evidence type="ECO:0000256" key="3">
    <source>
        <dbReference type="ARBA" id="ARBA00023004"/>
    </source>
</evidence>
<keyword evidence="6" id="KW-0414">Isoprene biosynthesis</keyword>
<dbReference type="AlphaFoldDB" id="A0A937K1Z8"/>
<feature type="binding site" evidence="6">
    <location>
        <position position="219"/>
    </location>
    <ligand>
        <name>(2E)-4-hydroxy-3-methylbut-2-enyl diphosphate</name>
        <dbReference type="ChEBI" id="CHEBI:128753"/>
    </ligand>
</feature>
<dbReference type="Pfam" id="PF02401">
    <property type="entry name" value="LYTB"/>
    <property type="match status" value="1"/>
</dbReference>
<feature type="binding site" evidence="6">
    <location>
        <position position="219"/>
    </location>
    <ligand>
        <name>dimethylallyl diphosphate</name>
        <dbReference type="ChEBI" id="CHEBI:57623"/>
    </ligand>
</feature>
<comment type="pathway">
    <text evidence="6">Isoprenoid biosynthesis; dimethylallyl diphosphate biosynthesis; dimethylallyl diphosphate from (2E)-4-hydroxy-3-methylbutenyl diphosphate: step 1/1.</text>
</comment>
<dbReference type="EC" id="1.17.7.4" evidence="6"/>
<dbReference type="InterPro" id="IPR012340">
    <property type="entry name" value="NA-bd_OB-fold"/>
</dbReference>
<proteinExistence type="inferred from homology"/>
<dbReference type="GO" id="GO:0051539">
    <property type="term" value="F:4 iron, 4 sulfur cluster binding"/>
    <property type="evidence" value="ECO:0007669"/>
    <property type="project" value="UniProtKB-UniRule"/>
</dbReference>
<feature type="binding site" evidence="6">
    <location>
        <position position="220"/>
    </location>
    <ligand>
        <name>(2E)-4-hydroxy-3-methylbut-2-enyl diphosphate</name>
        <dbReference type="ChEBI" id="CHEBI:128753"/>
    </ligand>
</feature>
<feature type="binding site" evidence="6">
    <location>
        <position position="220"/>
    </location>
    <ligand>
        <name>isopentenyl diphosphate</name>
        <dbReference type="ChEBI" id="CHEBI:128769"/>
    </ligand>
</feature>
<feature type="binding site" evidence="6">
    <location>
        <position position="127"/>
    </location>
    <ligand>
        <name>isopentenyl diphosphate</name>
        <dbReference type="ChEBI" id="CHEBI:128769"/>
    </ligand>
</feature>
<evidence type="ECO:0000256" key="6">
    <source>
        <dbReference type="HAMAP-Rule" id="MF_00191"/>
    </source>
</evidence>
<dbReference type="InterPro" id="IPR003451">
    <property type="entry name" value="LytB/IspH"/>
</dbReference>
<dbReference type="RefSeq" id="WP_202766306.1">
    <property type="nucleotide sequence ID" value="NZ_JAESWA010000017.1"/>
</dbReference>
<feature type="binding site" evidence="6">
    <location>
        <position position="163"/>
    </location>
    <ligand>
        <name>(2E)-4-hydroxy-3-methylbut-2-enyl diphosphate</name>
        <dbReference type="ChEBI" id="CHEBI:128753"/>
    </ligand>
</feature>
<feature type="binding site" evidence="6">
    <location>
        <position position="99"/>
    </location>
    <ligand>
        <name>[4Fe-4S] cluster</name>
        <dbReference type="ChEBI" id="CHEBI:49883"/>
    </ligand>
</feature>
<protein>
    <recommendedName>
        <fullName evidence="6">4-hydroxy-3-methylbut-2-enyl diphosphate reductase</fullName>
        <shortName evidence="6">HMBPP reductase</shortName>
        <ecNumber evidence="6">1.17.7.4</ecNumber>
    </recommendedName>
</protein>
<evidence type="ECO:0000256" key="2">
    <source>
        <dbReference type="ARBA" id="ARBA00022723"/>
    </source>
</evidence>
<comment type="catalytic activity">
    <reaction evidence="6">
        <text>isopentenyl diphosphate + 2 oxidized [2Fe-2S]-[ferredoxin] + H2O = (2E)-4-hydroxy-3-methylbut-2-enyl diphosphate + 2 reduced [2Fe-2S]-[ferredoxin] + 2 H(+)</text>
        <dbReference type="Rhea" id="RHEA:24488"/>
        <dbReference type="Rhea" id="RHEA-COMP:10000"/>
        <dbReference type="Rhea" id="RHEA-COMP:10001"/>
        <dbReference type="ChEBI" id="CHEBI:15377"/>
        <dbReference type="ChEBI" id="CHEBI:15378"/>
        <dbReference type="ChEBI" id="CHEBI:33737"/>
        <dbReference type="ChEBI" id="CHEBI:33738"/>
        <dbReference type="ChEBI" id="CHEBI:128753"/>
        <dbReference type="ChEBI" id="CHEBI:128769"/>
        <dbReference type="EC" id="1.17.7.4"/>
    </reaction>
</comment>
<evidence type="ECO:0000259" key="8">
    <source>
        <dbReference type="PROSITE" id="PS50126"/>
    </source>
</evidence>
<dbReference type="Gene3D" id="3.40.1010.20">
    <property type="entry name" value="4-hydroxy-3-methylbut-2-enyl diphosphate reductase, catalytic domain"/>
    <property type="match status" value="2"/>
</dbReference>
<keyword evidence="6 9" id="KW-0560">Oxidoreductase</keyword>
<keyword evidence="2 6" id="KW-0479">Metal-binding</keyword>
<evidence type="ECO:0000256" key="5">
    <source>
        <dbReference type="ARBA" id="ARBA00025604"/>
    </source>
</evidence>
<feature type="binding site" evidence="6">
    <location>
        <position position="221"/>
    </location>
    <ligand>
        <name>isopentenyl diphosphate</name>
        <dbReference type="ChEBI" id="CHEBI:128769"/>
    </ligand>
</feature>
<feature type="binding site" evidence="6">
    <location>
        <position position="42"/>
    </location>
    <ligand>
        <name>(2E)-4-hydroxy-3-methylbut-2-enyl diphosphate</name>
        <dbReference type="ChEBI" id="CHEBI:128753"/>
    </ligand>
</feature>
<dbReference type="CDD" id="cd13944">
    <property type="entry name" value="lytB_ispH"/>
    <property type="match status" value="1"/>
</dbReference>
<dbReference type="Proteomes" id="UP000623681">
    <property type="component" value="Unassembled WGS sequence"/>
</dbReference>
<dbReference type="PROSITE" id="PS50126">
    <property type="entry name" value="S1"/>
    <property type="match status" value="4"/>
</dbReference>
<feature type="active site" description="Proton donor" evidence="6">
    <location>
        <position position="129"/>
    </location>
</feature>
<evidence type="ECO:0000313" key="9">
    <source>
        <dbReference type="EMBL" id="MBL4930926.1"/>
    </source>
</evidence>
<sequence length="630" mass="70378">MRKVILAENAGFCFGVKRAVDEALKNKEVFNKKIYTLGPLIHNNDVVEMLESNDIHAVNFDDISTLSKDDVVVIRSHGVSKKVYDELENRGLTIINATCPFVTNIQKKAKKYSDDGYRIVIMGDEKHPEVVGINGWCDNKAIITKNGDIDESNLEKVCLVSQTTEKKENWEKTLNNISNRSKEVLSFNTICSATDVRQKSADEISKQVQVMLVIGGKNSSNTTKLYEICKKNCDRTYYVENAKEIPLDLINDKEIELVGVTAGASTPDWVIKEVINIMENNNSEVNQLDLMNEMDRKLTIGEVIKVEVLKVDFDAAYVAIPGYKLDGKIPKNEFTFDKSEDILEVVKVGDEIKAKVLSYNFEGYVLLSRKEIQREEALEELKDAKETEKTLDIEITDAARGGLVAYYKGVRIFIPQSQISVAFVKDPASYVGKVLNVKILNLEEGNVIASSRIIEEAAKNEREDAAWGSINEGDVLKVKVLRFAEFGAFVDVKGLDGLIPLSLMSYGKVSKPQELLKLGEEVEAKIIALNREDNKLTLSIKDLLEDPWVNIEEKYPEGTIVVGKVVRIADFGAFVELEKGVDGLLHISQISRKKINHPSEVLKVNDVVKAKILSVDSEKKKIGLSSKVID</sequence>
<dbReference type="Gene3D" id="3.40.50.11270">
    <property type="match status" value="1"/>
</dbReference>
<organism evidence="9 10">
    <name type="scientific">Clostridium paridis</name>
    <dbReference type="NCBI Taxonomy" id="2803863"/>
    <lineage>
        <taxon>Bacteria</taxon>
        <taxon>Bacillati</taxon>
        <taxon>Bacillota</taxon>
        <taxon>Clostridia</taxon>
        <taxon>Eubacteriales</taxon>
        <taxon>Clostridiaceae</taxon>
        <taxon>Clostridium</taxon>
    </lineage>
</organism>
<feature type="binding site" evidence="6">
    <location>
        <position position="265"/>
    </location>
    <ligand>
        <name>(2E)-4-hydroxy-3-methylbut-2-enyl diphosphate</name>
        <dbReference type="ChEBI" id="CHEBI:128753"/>
    </ligand>
</feature>
<feature type="binding site" evidence="6">
    <location>
        <position position="191"/>
    </location>
    <ligand>
        <name>[4Fe-4S] cluster</name>
        <dbReference type="ChEBI" id="CHEBI:49883"/>
    </ligand>
</feature>
<keyword evidence="4 6" id="KW-0411">Iron-sulfur</keyword>
<evidence type="ECO:0000256" key="7">
    <source>
        <dbReference type="SAM" id="Coils"/>
    </source>
</evidence>
<feature type="domain" description="S1 motif" evidence="8">
    <location>
        <begin position="388"/>
        <end position="452"/>
    </location>
</feature>
<accession>A0A937K1Z8</accession>
<comment type="caution">
    <text evidence="9">The sequence shown here is derived from an EMBL/GenBank/DDBJ whole genome shotgun (WGS) entry which is preliminary data.</text>
</comment>
<keyword evidence="7" id="KW-0175">Coiled coil</keyword>
<evidence type="ECO:0000256" key="4">
    <source>
        <dbReference type="ARBA" id="ARBA00023014"/>
    </source>
</evidence>
<keyword evidence="10" id="KW-1185">Reference proteome</keyword>
<comment type="catalytic activity">
    <reaction evidence="6">
        <text>dimethylallyl diphosphate + 2 oxidized [2Fe-2S]-[ferredoxin] + H2O = (2E)-4-hydroxy-3-methylbut-2-enyl diphosphate + 2 reduced [2Fe-2S]-[ferredoxin] + 2 H(+)</text>
        <dbReference type="Rhea" id="RHEA:24825"/>
        <dbReference type="Rhea" id="RHEA-COMP:10000"/>
        <dbReference type="Rhea" id="RHEA-COMP:10001"/>
        <dbReference type="ChEBI" id="CHEBI:15377"/>
        <dbReference type="ChEBI" id="CHEBI:15378"/>
        <dbReference type="ChEBI" id="CHEBI:33737"/>
        <dbReference type="ChEBI" id="CHEBI:33738"/>
        <dbReference type="ChEBI" id="CHEBI:57623"/>
        <dbReference type="ChEBI" id="CHEBI:128753"/>
        <dbReference type="EC" id="1.17.7.4"/>
    </reaction>
</comment>
<feature type="binding site" evidence="6">
    <location>
        <position position="221"/>
    </location>
    <ligand>
        <name>dimethylallyl diphosphate</name>
        <dbReference type="ChEBI" id="CHEBI:57623"/>
    </ligand>
</feature>
<dbReference type="PANTHER" id="PTHR30426">
    <property type="entry name" value="4-HYDROXY-3-METHYLBUT-2-ENYL DIPHOSPHATE REDUCTASE"/>
    <property type="match status" value="1"/>
</dbReference>